<evidence type="ECO:0000313" key="2">
    <source>
        <dbReference type="Proteomes" id="UP001642487"/>
    </source>
</evidence>
<gene>
    <name evidence="1" type="ORF">CITCOLO1_LOCUS18238</name>
</gene>
<sequence length="127" mass="14711">ILRDIESTVPERIQKYLKEHGDPKEYDIEELGEKYLLIDWVACQLCFERPIKTKLLFLYGEQSTQKTLVFHFLSKVLKIDFASSRRKNFAGAHNHYDIGLFDEFHEPDPQSSIIGATQEGTAFANTM</sequence>
<organism evidence="1 2">
    <name type="scientific">Citrullus colocynthis</name>
    <name type="common">colocynth</name>
    <dbReference type="NCBI Taxonomy" id="252529"/>
    <lineage>
        <taxon>Eukaryota</taxon>
        <taxon>Viridiplantae</taxon>
        <taxon>Streptophyta</taxon>
        <taxon>Embryophyta</taxon>
        <taxon>Tracheophyta</taxon>
        <taxon>Spermatophyta</taxon>
        <taxon>Magnoliopsida</taxon>
        <taxon>eudicotyledons</taxon>
        <taxon>Gunneridae</taxon>
        <taxon>Pentapetalae</taxon>
        <taxon>rosids</taxon>
        <taxon>fabids</taxon>
        <taxon>Cucurbitales</taxon>
        <taxon>Cucurbitaceae</taxon>
        <taxon>Benincaseae</taxon>
        <taxon>Citrullus</taxon>
    </lineage>
</organism>
<accession>A0ABP0YZI8</accession>
<dbReference type="Proteomes" id="UP001642487">
    <property type="component" value="Chromosome 7"/>
</dbReference>
<reference evidence="1 2" key="1">
    <citation type="submission" date="2024-03" db="EMBL/GenBank/DDBJ databases">
        <authorList>
            <person name="Gkanogiannis A."/>
            <person name="Becerra Lopez-Lavalle L."/>
        </authorList>
    </citation>
    <scope>NUCLEOTIDE SEQUENCE [LARGE SCALE GENOMIC DNA]</scope>
</reference>
<feature type="non-terminal residue" evidence="1">
    <location>
        <position position="1"/>
    </location>
</feature>
<protein>
    <submittedName>
        <fullName evidence="1">Uncharacterized protein</fullName>
    </submittedName>
</protein>
<keyword evidence="2" id="KW-1185">Reference proteome</keyword>
<evidence type="ECO:0000313" key="1">
    <source>
        <dbReference type="EMBL" id="CAK9325954.1"/>
    </source>
</evidence>
<dbReference type="EMBL" id="OZ021741">
    <property type="protein sequence ID" value="CAK9325954.1"/>
    <property type="molecule type" value="Genomic_DNA"/>
</dbReference>
<name>A0ABP0YZI8_9ROSI</name>
<proteinExistence type="predicted"/>